<name>A0A6J6PUK3_9ZZZZ</name>
<dbReference type="SUPFAM" id="SSF51905">
    <property type="entry name" value="FAD/NAD(P)-binding domain"/>
    <property type="match status" value="1"/>
</dbReference>
<dbReference type="Pfam" id="PF01266">
    <property type="entry name" value="DAO"/>
    <property type="match status" value="1"/>
</dbReference>
<accession>A0A6J6PUK3</accession>
<dbReference type="PANTHER" id="PTHR13847:SF285">
    <property type="entry name" value="FAD DEPENDENT OXIDOREDUCTASE DOMAIN-CONTAINING PROTEIN"/>
    <property type="match status" value="1"/>
</dbReference>
<dbReference type="EMBL" id="CAEZXT010000047">
    <property type="protein sequence ID" value="CAB4700475.1"/>
    <property type="molecule type" value="Genomic_DNA"/>
</dbReference>
<sequence length="435" mass="47621">MSLWWSLIDRPTFSPGSLNQRWDVVIVGAGFSGLWSAHHLLTADPSLNIAIVDSSHVGSGASGRNGGWMSALYPRSDESLAQTSSASEIAQLHAELRNSIDAIGEFAKAEKIDCGFSKGGSLVIARHQTQLSRIRGDVDEHTHLLSADETKARINMSGAVGATFTPNCARINPAQLVLGLAQSLARRGVSIFENSPAHIGMDKSVEVDGKKLDTKIVIRATEAYRQRTRDLIPIYSLMVATQPLPQEVFDEIGIAENETFAGANHLITYGQRTPDNRLAIGGRGAPYTFGSKRNLASENYKKIHDHLRTMSMSWFPILKNFEFTHAWGGAVGITRDWSPFVRFDGTFAELGGYAGDGVTLSYLAAKTLSELIHGKESTRTHLPFVQWQSPTWEIEPLRWLGVNSAIALSGLADWEEQHRSRPSIVAKALARMMGT</sequence>
<protein>
    <submittedName>
        <fullName evidence="2">Unannotated protein</fullName>
    </submittedName>
</protein>
<dbReference type="GO" id="GO:0005737">
    <property type="term" value="C:cytoplasm"/>
    <property type="evidence" value="ECO:0007669"/>
    <property type="project" value="TreeGrafter"/>
</dbReference>
<feature type="domain" description="FAD dependent oxidoreductase" evidence="1">
    <location>
        <begin position="23"/>
        <end position="371"/>
    </location>
</feature>
<evidence type="ECO:0000259" key="1">
    <source>
        <dbReference type="Pfam" id="PF01266"/>
    </source>
</evidence>
<dbReference type="InterPro" id="IPR006076">
    <property type="entry name" value="FAD-dep_OxRdtase"/>
</dbReference>
<gene>
    <name evidence="2" type="ORF">UFOPK2589_00812</name>
</gene>
<dbReference type="Gene3D" id="3.30.9.10">
    <property type="entry name" value="D-Amino Acid Oxidase, subunit A, domain 2"/>
    <property type="match status" value="1"/>
</dbReference>
<evidence type="ECO:0000313" key="2">
    <source>
        <dbReference type="EMBL" id="CAB4700475.1"/>
    </source>
</evidence>
<proteinExistence type="predicted"/>
<dbReference type="AlphaFoldDB" id="A0A6J6PUK3"/>
<dbReference type="Gene3D" id="3.50.50.60">
    <property type="entry name" value="FAD/NAD(P)-binding domain"/>
    <property type="match status" value="1"/>
</dbReference>
<organism evidence="2">
    <name type="scientific">freshwater metagenome</name>
    <dbReference type="NCBI Taxonomy" id="449393"/>
    <lineage>
        <taxon>unclassified sequences</taxon>
        <taxon>metagenomes</taxon>
        <taxon>ecological metagenomes</taxon>
    </lineage>
</organism>
<dbReference type="InterPro" id="IPR036188">
    <property type="entry name" value="FAD/NAD-bd_sf"/>
</dbReference>
<reference evidence="2" key="1">
    <citation type="submission" date="2020-05" db="EMBL/GenBank/DDBJ databases">
        <authorList>
            <person name="Chiriac C."/>
            <person name="Salcher M."/>
            <person name="Ghai R."/>
            <person name="Kavagutti S V."/>
        </authorList>
    </citation>
    <scope>NUCLEOTIDE SEQUENCE</scope>
</reference>
<dbReference type="PANTHER" id="PTHR13847">
    <property type="entry name" value="SARCOSINE DEHYDROGENASE-RELATED"/>
    <property type="match status" value="1"/>
</dbReference>